<dbReference type="RefSeq" id="WP_148697485.1">
    <property type="nucleotide sequence ID" value="NZ_CP017834.1"/>
</dbReference>
<evidence type="ECO:0000313" key="1">
    <source>
        <dbReference type="EMBL" id="APJ03744.1"/>
    </source>
</evidence>
<evidence type="ECO:0008006" key="3">
    <source>
        <dbReference type="Google" id="ProtNLM"/>
    </source>
</evidence>
<dbReference type="OrthoDB" id="5296700at2"/>
<dbReference type="Proteomes" id="UP000184731">
    <property type="component" value="Chromosome"/>
</dbReference>
<evidence type="ECO:0000313" key="2">
    <source>
        <dbReference type="Proteomes" id="UP000184731"/>
    </source>
</evidence>
<proteinExistence type="predicted"/>
<accession>A0A1L4D0N0</accession>
<dbReference type="AlphaFoldDB" id="A0A1L4D0N0"/>
<sequence>MSDSINTYECSDKKMNFQEFINSEEVIESFTISAEEAAQILGVNRSRLSQLTSKGVFPFERRKIETRNRLFYKLSDLLNHQRSQIQGSYLSHQDKFENFKMDEKSKNFNNPDENKIIYQELSNHIIPEHKKVMAFRKEASRHKIFKSAKELQLKSNQSIEHKKQSENILLIKEKLVKQLEEITQFKRDSIKKENNFLIRFKENEYGIYNIQNKILSLQLEIKQIREICQQIYEKKQIGIEKSNESKTTKVNWKLKKAKFTPKLTTSR</sequence>
<protein>
    <recommendedName>
        <fullName evidence="3">Helix-turn-helix domain-containing protein</fullName>
    </recommendedName>
</protein>
<keyword evidence="2" id="KW-1185">Reference proteome</keyword>
<dbReference type="STRING" id="1915309.AXG55_07420"/>
<dbReference type="EMBL" id="CP017834">
    <property type="protein sequence ID" value="APJ03744.1"/>
    <property type="molecule type" value="Genomic_DNA"/>
</dbReference>
<name>A0A1L4D0N0_9BACT</name>
<reference evidence="1 2" key="1">
    <citation type="submission" date="2016-10" db="EMBL/GenBank/DDBJ databases">
        <title>Silvanigrella aquatica sp. nov., isolated from a freshwater lake located in the Black Forest, Germany, description of Silvanigrellaceae fam. nov., Silvanigrellales ord. nov., reclassification of the order Bdellovibrionales in the class Oligoflexia, reclassification of the families Bacteriovoracaceae and Halobacteriovoraceae in the new order Bacteriovoracales ord. nov., and reclassification of the family Pseudobacteriovoracaceae in the order Oligoflexiales.</title>
        <authorList>
            <person name="Hahn M.W."/>
            <person name="Schmidt J."/>
            <person name="Koll U."/>
            <person name="Rohde M."/>
            <person name="Verbag S."/>
            <person name="Pitt A."/>
            <person name="Nakai R."/>
            <person name="Naganuma T."/>
            <person name="Lang E."/>
        </authorList>
    </citation>
    <scope>NUCLEOTIDE SEQUENCE [LARGE SCALE GENOMIC DNA]</scope>
    <source>
        <strain evidence="1 2">MWH-Nonnen-W8red</strain>
    </source>
</reference>
<gene>
    <name evidence="1" type="ORF">AXG55_07420</name>
</gene>
<dbReference type="KEGG" id="saqi:AXG55_07420"/>
<organism evidence="1 2">
    <name type="scientific">Silvanigrella aquatica</name>
    <dbReference type="NCBI Taxonomy" id="1915309"/>
    <lineage>
        <taxon>Bacteria</taxon>
        <taxon>Pseudomonadati</taxon>
        <taxon>Bdellovibrionota</taxon>
        <taxon>Oligoflexia</taxon>
        <taxon>Silvanigrellales</taxon>
        <taxon>Silvanigrellaceae</taxon>
        <taxon>Silvanigrella</taxon>
    </lineage>
</organism>